<comment type="caution">
    <text evidence="6">The sequence shown here is derived from an EMBL/GenBank/DDBJ whole genome shotgun (WGS) entry which is preliminary data.</text>
</comment>
<sequence length="492" mass="55516">MKSGTDEVHKLTETVYKNLVENFSYGVRQILLTGKAYYKALQVVTSTAQAYNEALGQFGAEARLCRGGTEEIGEAIHQIAEAQRAIQARLKDSAKALFSELILPLEQKMEKDFKKASSDVRKYSQGHKLVMSPFIKAYDTLKKFRKKTKNKPVYDSEKEANHMRSLGKCQEKLDEYRIQGLRSALLEERRCHCFVLQRLCSVAHLDYGVHRQGVDVYVSLRDWEDVCSNPHQLPPSADRVIADFMDDYQPMNGGTEYHGNGHGYLHRDTQSLHNGLRRSKSSQELSWNRGRLDGTQTLPHSMSPPPAPQGRVQATYNFTATQENQMSFTDGDIIVLMGEKSEGWQYGHNMNTHRMGWFPLSFTKPLTSGRSSPDFKALSPSNRTQSVGDMLDVHPPPPPDHLQYDPGLPGNMRRPNSLYDCPPQTNSSPQRQPSTRVNAVNTPVRQLSNNPPPPPLQDHATIEENVNHQNNPMFASVSLRKAQTNDRSAPKF</sequence>
<proteinExistence type="predicted"/>
<feature type="region of interest" description="Disordered" evidence="3">
    <location>
        <begin position="368"/>
        <end position="436"/>
    </location>
</feature>
<dbReference type="GO" id="GO:0030838">
    <property type="term" value="P:positive regulation of actin filament polymerization"/>
    <property type="evidence" value="ECO:0007669"/>
    <property type="project" value="TreeGrafter"/>
</dbReference>
<dbReference type="GO" id="GO:0051017">
    <property type="term" value="P:actin filament bundle assembly"/>
    <property type="evidence" value="ECO:0007669"/>
    <property type="project" value="TreeGrafter"/>
</dbReference>
<dbReference type="GO" id="GO:0005654">
    <property type="term" value="C:nucleoplasm"/>
    <property type="evidence" value="ECO:0007669"/>
    <property type="project" value="TreeGrafter"/>
</dbReference>
<evidence type="ECO:0000256" key="3">
    <source>
        <dbReference type="SAM" id="MobiDB-lite"/>
    </source>
</evidence>
<dbReference type="AlphaFoldDB" id="A0A9D4RBU9"/>
<dbReference type="PANTHER" id="PTHR14206:SF7">
    <property type="entry name" value="INSULIN RECEPTOR SUBSTRATE 53 KDA, ISOFORM A"/>
    <property type="match status" value="1"/>
</dbReference>
<dbReference type="Proteomes" id="UP000828390">
    <property type="component" value="Unassembled WGS sequence"/>
</dbReference>
<feature type="region of interest" description="Disordered" evidence="3">
    <location>
        <begin position="274"/>
        <end position="312"/>
    </location>
</feature>
<dbReference type="InterPro" id="IPR036028">
    <property type="entry name" value="SH3-like_dom_sf"/>
</dbReference>
<feature type="compositionally biased region" description="Polar residues" evidence="3">
    <location>
        <begin position="423"/>
        <end position="436"/>
    </location>
</feature>
<dbReference type="Pfam" id="PF08397">
    <property type="entry name" value="IMD"/>
    <property type="match status" value="1"/>
</dbReference>
<dbReference type="Pfam" id="PF00018">
    <property type="entry name" value="SH3_1"/>
    <property type="match status" value="1"/>
</dbReference>
<evidence type="ECO:0000256" key="2">
    <source>
        <dbReference type="PROSITE-ProRule" id="PRU00192"/>
    </source>
</evidence>
<accession>A0A9D4RBU9</accession>
<dbReference type="Gene3D" id="2.30.30.40">
    <property type="entry name" value="SH3 Domains"/>
    <property type="match status" value="1"/>
</dbReference>
<dbReference type="SUPFAM" id="SSF50044">
    <property type="entry name" value="SH3-domain"/>
    <property type="match status" value="1"/>
</dbReference>
<dbReference type="PROSITE" id="PS50002">
    <property type="entry name" value="SH3"/>
    <property type="match status" value="1"/>
</dbReference>
<protein>
    <submittedName>
        <fullName evidence="6">Uncharacterized protein</fullName>
    </submittedName>
</protein>
<organism evidence="6 7">
    <name type="scientific">Dreissena polymorpha</name>
    <name type="common">Zebra mussel</name>
    <name type="synonym">Mytilus polymorpha</name>
    <dbReference type="NCBI Taxonomy" id="45954"/>
    <lineage>
        <taxon>Eukaryota</taxon>
        <taxon>Metazoa</taxon>
        <taxon>Spiralia</taxon>
        <taxon>Lophotrochozoa</taxon>
        <taxon>Mollusca</taxon>
        <taxon>Bivalvia</taxon>
        <taxon>Autobranchia</taxon>
        <taxon>Heteroconchia</taxon>
        <taxon>Euheterodonta</taxon>
        <taxon>Imparidentia</taxon>
        <taxon>Neoheterodontei</taxon>
        <taxon>Myida</taxon>
        <taxon>Dreissenoidea</taxon>
        <taxon>Dreissenidae</taxon>
        <taxon>Dreissena</taxon>
    </lineage>
</organism>
<evidence type="ECO:0000256" key="1">
    <source>
        <dbReference type="ARBA" id="ARBA00022443"/>
    </source>
</evidence>
<reference evidence="6" key="1">
    <citation type="journal article" date="2019" name="bioRxiv">
        <title>The Genome of the Zebra Mussel, Dreissena polymorpha: A Resource for Invasive Species Research.</title>
        <authorList>
            <person name="McCartney M.A."/>
            <person name="Auch B."/>
            <person name="Kono T."/>
            <person name="Mallez S."/>
            <person name="Zhang Y."/>
            <person name="Obille A."/>
            <person name="Becker A."/>
            <person name="Abrahante J.E."/>
            <person name="Garbe J."/>
            <person name="Badalamenti J.P."/>
            <person name="Herman A."/>
            <person name="Mangelson H."/>
            <person name="Liachko I."/>
            <person name="Sullivan S."/>
            <person name="Sone E.D."/>
            <person name="Koren S."/>
            <person name="Silverstein K.A.T."/>
            <person name="Beckman K.B."/>
            <person name="Gohl D.M."/>
        </authorList>
    </citation>
    <scope>NUCLEOTIDE SEQUENCE</scope>
    <source>
        <strain evidence="6">Duluth1</strain>
        <tissue evidence="6">Whole animal</tissue>
    </source>
</reference>
<dbReference type="OrthoDB" id="3800937at2759"/>
<dbReference type="SMART" id="SM00326">
    <property type="entry name" value="SH3"/>
    <property type="match status" value="1"/>
</dbReference>
<keyword evidence="7" id="KW-1185">Reference proteome</keyword>
<dbReference type="Gene3D" id="1.20.1270.60">
    <property type="entry name" value="Arfaptin homology (AH) domain/BAR domain"/>
    <property type="match status" value="1"/>
</dbReference>
<dbReference type="GO" id="GO:0007009">
    <property type="term" value="P:plasma membrane organization"/>
    <property type="evidence" value="ECO:0007669"/>
    <property type="project" value="InterPro"/>
</dbReference>
<dbReference type="PROSITE" id="PS51338">
    <property type="entry name" value="IMD"/>
    <property type="match status" value="1"/>
</dbReference>
<dbReference type="InterPro" id="IPR013606">
    <property type="entry name" value="I-BAR_dom"/>
</dbReference>
<dbReference type="SUPFAM" id="SSF103657">
    <property type="entry name" value="BAR/IMD domain-like"/>
    <property type="match status" value="1"/>
</dbReference>
<dbReference type="GO" id="GO:0005829">
    <property type="term" value="C:cytosol"/>
    <property type="evidence" value="ECO:0007669"/>
    <property type="project" value="TreeGrafter"/>
</dbReference>
<evidence type="ECO:0000313" key="7">
    <source>
        <dbReference type="Proteomes" id="UP000828390"/>
    </source>
</evidence>
<evidence type="ECO:0000259" key="4">
    <source>
        <dbReference type="PROSITE" id="PS50002"/>
    </source>
</evidence>
<gene>
    <name evidence="6" type="ORF">DPMN_025436</name>
</gene>
<keyword evidence="1 2" id="KW-0728">SH3 domain</keyword>
<name>A0A9D4RBU9_DREPO</name>
<dbReference type="InterPro" id="IPR001452">
    <property type="entry name" value="SH3_domain"/>
</dbReference>
<dbReference type="InterPro" id="IPR027681">
    <property type="entry name" value="IRSp53/IRTKS/Pinkbar"/>
</dbReference>
<dbReference type="GO" id="GO:0051764">
    <property type="term" value="P:actin crosslink formation"/>
    <property type="evidence" value="ECO:0007669"/>
    <property type="project" value="TreeGrafter"/>
</dbReference>
<reference evidence="6" key="2">
    <citation type="submission" date="2020-11" db="EMBL/GenBank/DDBJ databases">
        <authorList>
            <person name="McCartney M.A."/>
            <person name="Auch B."/>
            <person name="Kono T."/>
            <person name="Mallez S."/>
            <person name="Becker A."/>
            <person name="Gohl D.M."/>
            <person name="Silverstein K.A.T."/>
            <person name="Koren S."/>
            <person name="Bechman K.B."/>
            <person name="Herman A."/>
            <person name="Abrahante J.E."/>
            <person name="Garbe J."/>
        </authorList>
    </citation>
    <scope>NUCLEOTIDE SEQUENCE</scope>
    <source>
        <strain evidence="6">Duluth1</strain>
        <tissue evidence="6">Whole animal</tissue>
    </source>
</reference>
<dbReference type="PANTHER" id="PTHR14206">
    <property type="entry name" value="BRAIN-SPECIFIC ANGIOGENESIS INHIBITOR 1-ASSOCIATED PROTEIN 2"/>
    <property type="match status" value="1"/>
</dbReference>
<feature type="domain" description="SH3" evidence="4">
    <location>
        <begin position="307"/>
        <end position="368"/>
    </location>
</feature>
<evidence type="ECO:0000313" key="6">
    <source>
        <dbReference type="EMBL" id="KAH3862469.1"/>
    </source>
</evidence>
<dbReference type="EMBL" id="JAIWYP010000002">
    <property type="protein sequence ID" value="KAH3862469.1"/>
    <property type="molecule type" value="Genomic_DNA"/>
</dbReference>
<evidence type="ECO:0000259" key="5">
    <source>
        <dbReference type="PROSITE" id="PS51338"/>
    </source>
</evidence>
<feature type="domain" description="IMD" evidence="5">
    <location>
        <begin position="1"/>
        <end position="203"/>
    </location>
</feature>
<dbReference type="InterPro" id="IPR027267">
    <property type="entry name" value="AH/BAR_dom_sf"/>
</dbReference>